<organism evidence="8 9">
    <name type="scientific">Acaromyces ingoldii</name>
    <dbReference type="NCBI Taxonomy" id="215250"/>
    <lineage>
        <taxon>Eukaryota</taxon>
        <taxon>Fungi</taxon>
        <taxon>Dikarya</taxon>
        <taxon>Basidiomycota</taxon>
        <taxon>Ustilaginomycotina</taxon>
        <taxon>Exobasidiomycetes</taxon>
        <taxon>Exobasidiales</taxon>
        <taxon>Cryptobasidiaceae</taxon>
        <taxon>Acaromyces</taxon>
    </lineage>
</organism>
<evidence type="ECO:0000313" key="9">
    <source>
        <dbReference type="Proteomes" id="UP000245768"/>
    </source>
</evidence>
<feature type="compositionally biased region" description="Acidic residues" evidence="6">
    <location>
        <begin position="718"/>
        <end position="727"/>
    </location>
</feature>
<evidence type="ECO:0000256" key="7">
    <source>
        <dbReference type="SAM" id="Phobius"/>
    </source>
</evidence>
<keyword evidence="3" id="KW-0964">Secreted</keyword>
<dbReference type="AlphaFoldDB" id="A0A316YU81"/>
<evidence type="ECO:0000313" key="8">
    <source>
        <dbReference type="EMBL" id="PWN93130.1"/>
    </source>
</evidence>
<proteinExistence type="inferred from homology"/>
<reference evidence="8 9" key="1">
    <citation type="journal article" date="2018" name="Mol. Biol. Evol.">
        <title>Broad Genomic Sampling Reveals a Smut Pathogenic Ancestry of the Fungal Clade Ustilaginomycotina.</title>
        <authorList>
            <person name="Kijpornyongpan T."/>
            <person name="Mondo S.J."/>
            <person name="Barry K."/>
            <person name="Sandor L."/>
            <person name="Lee J."/>
            <person name="Lipzen A."/>
            <person name="Pangilinan J."/>
            <person name="LaButti K."/>
            <person name="Hainaut M."/>
            <person name="Henrissat B."/>
            <person name="Grigoriev I.V."/>
            <person name="Spatafora J.W."/>
            <person name="Aime M.C."/>
        </authorList>
    </citation>
    <scope>NUCLEOTIDE SEQUENCE [LARGE SCALE GENOMIC DNA]</scope>
    <source>
        <strain evidence="8 9">MCA 4198</strain>
    </source>
</reference>
<dbReference type="PANTHER" id="PTHR13234">
    <property type="entry name" value="GAMMA-INTERFERON INDUCIBLE LYSOSOMAL THIOL REDUCTASE GILT"/>
    <property type="match status" value="1"/>
</dbReference>
<evidence type="ECO:0000256" key="5">
    <source>
        <dbReference type="ARBA" id="ARBA00023180"/>
    </source>
</evidence>
<feature type="region of interest" description="Disordered" evidence="6">
    <location>
        <begin position="855"/>
        <end position="939"/>
    </location>
</feature>
<feature type="region of interest" description="Disordered" evidence="6">
    <location>
        <begin position="619"/>
        <end position="677"/>
    </location>
</feature>
<evidence type="ECO:0000256" key="6">
    <source>
        <dbReference type="SAM" id="MobiDB-lite"/>
    </source>
</evidence>
<feature type="region of interest" description="Disordered" evidence="6">
    <location>
        <begin position="514"/>
        <end position="580"/>
    </location>
</feature>
<dbReference type="Proteomes" id="UP000245768">
    <property type="component" value="Unassembled WGS sequence"/>
</dbReference>
<dbReference type="OrthoDB" id="958254at2759"/>
<evidence type="ECO:0000256" key="1">
    <source>
        <dbReference type="ARBA" id="ARBA00004613"/>
    </source>
</evidence>
<feature type="region of interest" description="Disordered" evidence="6">
    <location>
        <begin position="262"/>
        <end position="296"/>
    </location>
</feature>
<dbReference type="EMBL" id="KZ819634">
    <property type="protein sequence ID" value="PWN93130.1"/>
    <property type="molecule type" value="Genomic_DNA"/>
</dbReference>
<dbReference type="InterPro" id="IPR004911">
    <property type="entry name" value="Interferon-induced_GILT"/>
</dbReference>
<dbReference type="GeneID" id="37046528"/>
<feature type="compositionally biased region" description="Polar residues" evidence="6">
    <location>
        <begin position="619"/>
        <end position="643"/>
    </location>
</feature>
<keyword evidence="7" id="KW-1133">Transmembrane helix</keyword>
<feature type="compositionally biased region" description="Basic residues" evidence="6">
    <location>
        <begin position="529"/>
        <end position="542"/>
    </location>
</feature>
<evidence type="ECO:0000256" key="4">
    <source>
        <dbReference type="ARBA" id="ARBA00022729"/>
    </source>
</evidence>
<feature type="transmembrane region" description="Helical" evidence="7">
    <location>
        <begin position="385"/>
        <end position="409"/>
    </location>
</feature>
<keyword evidence="7" id="KW-0812">Transmembrane</keyword>
<feature type="compositionally biased region" description="Polar residues" evidence="6">
    <location>
        <begin position="855"/>
        <end position="887"/>
    </location>
</feature>
<comment type="similarity">
    <text evidence="2">Belongs to the GILT family.</text>
</comment>
<dbReference type="GO" id="GO:0016671">
    <property type="term" value="F:oxidoreductase activity, acting on a sulfur group of donors, disulfide as acceptor"/>
    <property type="evidence" value="ECO:0007669"/>
    <property type="project" value="InterPro"/>
</dbReference>
<dbReference type="InParanoid" id="A0A316YU81"/>
<keyword evidence="7" id="KW-0472">Membrane</keyword>
<dbReference type="STRING" id="215250.A0A316YU81"/>
<accession>A0A316YU81</accession>
<feature type="compositionally biased region" description="Pro residues" evidence="6">
    <location>
        <begin position="271"/>
        <end position="287"/>
    </location>
</feature>
<sequence length="939" mass="99991">MRRIAFASRADMKMAVVVAAAAIAGASPSQTPFEMVAPQISSSHRVNVALGVMSRCPDALFFETSFDRALERVNEKVSLDLTFIAHPNSSACFGATCMHGEKECEGNVHQLCVIDALDPSKAGERYDLSPSEAQKLWWSFVQCEIFKGGRDQIGNEDLAKECLNVVTDKVDWKRDGIQACVKGKRGIELLRASIEETHRRGITKSATLQIEGKTVCIRDDGKWKDCEGGHEPGDWVRQIDAAYEAKNRHNVIQVASSEALYKRQAPSSTAQPPPPGDSNTATPPPPSGGGQQGNGNGQNAPLSVFTFVIGQYLTSFVCQSAAWMLFIGRIANLSLYSAGLRRLQRPRSLAGARAIGDEGHLLIRRQSNGQGSSTNFFSTSLPAPFIAFGVSAIALFVLVVSFVLLRIFVRNRRLRRMGIYPDGPIDRLLGGNIREFEDTLPQPKLWHANIADVRAGIAGASSRAEKSALGGGVGAGDVKQHGWDALMPVSAAFPPNLYPVIYANDGKQIAAATANADSNQLRPEAGDHRRPRLTRHMPHFLRRNTDGAPGDVETAASQTGPEDAMPAAAPAEGAGAVQANDAAANDERLAASVNVTVLIAMPSTRTVFPSSRRIVANASATASLSSPRSNGNFRAGTGSQLGQSRLDEVQEDAGDAGYEKGKARRAPSLKSMRSTTSVKSLAEARREAFFAQLNDEEGQKQNGKEEANDTSAAAPAETGEDAEEEELPELVFGTASVPLFARFGSDDSRVTGVGLHATELATPAVSDILDLISWSKEVRQRKLAADEACKKADDAVEDTATIDNGPNARSRVSNAETSIDGPSAAVLSGSAFYGDSRAPLGDVVQRMLSTNSYEMNDLSRPSMNGGPSRSFLSDNSANANSVATPNTIAPLVEGREASGAATPVQRPRDLPPIDTSTLAAERHSPIPPSPSAACTEYHG</sequence>
<evidence type="ECO:0000256" key="3">
    <source>
        <dbReference type="ARBA" id="ARBA00022525"/>
    </source>
</evidence>
<keyword evidence="9" id="KW-1185">Reference proteome</keyword>
<feature type="compositionally biased region" description="Low complexity" evidence="6">
    <location>
        <begin position="560"/>
        <end position="580"/>
    </location>
</feature>
<dbReference type="GO" id="GO:0005576">
    <property type="term" value="C:extracellular region"/>
    <property type="evidence" value="ECO:0007669"/>
    <property type="project" value="UniProtKB-SubCell"/>
</dbReference>
<protein>
    <submittedName>
        <fullName evidence="8">Uncharacterized protein</fullName>
    </submittedName>
</protein>
<comment type="subcellular location">
    <subcellularLocation>
        <location evidence="1">Secreted</location>
    </subcellularLocation>
</comment>
<dbReference type="Pfam" id="PF03227">
    <property type="entry name" value="GILT"/>
    <property type="match status" value="1"/>
</dbReference>
<name>A0A316YU81_9BASI</name>
<keyword evidence="4" id="KW-0732">Signal</keyword>
<dbReference type="PANTHER" id="PTHR13234:SF8">
    <property type="entry name" value="GAMMA-INTERFERON-INDUCIBLE LYSOSOMAL THIOL REDUCTASE"/>
    <property type="match status" value="1"/>
</dbReference>
<evidence type="ECO:0000256" key="2">
    <source>
        <dbReference type="ARBA" id="ARBA00005679"/>
    </source>
</evidence>
<dbReference type="RefSeq" id="XP_025380328.1">
    <property type="nucleotide sequence ID" value="XM_025524612.1"/>
</dbReference>
<keyword evidence="5" id="KW-0325">Glycoprotein</keyword>
<feature type="region of interest" description="Disordered" evidence="6">
    <location>
        <begin position="694"/>
        <end position="727"/>
    </location>
</feature>
<feature type="compositionally biased region" description="Basic and acidic residues" evidence="6">
    <location>
        <begin position="697"/>
        <end position="707"/>
    </location>
</feature>
<gene>
    <name evidence="8" type="ORF">FA10DRAFT_298554</name>
</gene>